<gene>
    <name evidence="4" type="ORF">F0344_07350</name>
</gene>
<evidence type="ECO:0000313" key="5">
    <source>
        <dbReference type="Proteomes" id="UP000515307"/>
    </source>
</evidence>
<dbReference type="Pfam" id="PF13581">
    <property type="entry name" value="HATPase_c_2"/>
    <property type="match status" value="1"/>
</dbReference>
<organism evidence="4 5">
    <name type="scientific">Streptomyces finlayi</name>
    <dbReference type="NCBI Taxonomy" id="67296"/>
    <lineage>
        <taxon>Bacteria</taxon>
        <taxon>Bacillati</taxon>
        <taxon>Actinomycetota</taxon>
        <taxon>Actinomycetes</taxon>
        <taxon>Kitasatosporales</taxon>
        <taxon>Streptomycetaceae</taxon>
        <taxon>Streptomyces</taxon>
    </lineage>
</organism>
<dbReference type="PANTHER" id="PTHR35526">
    <property type="entry name" value="ANTI-SIGMA-F FACTOR RSBW-RELATED"/>
    <property type="match status" value="1"/>
</dbReference>
<dbReference type="RefSeq" id="WP_185298005.1">
    <property type="nucleotide sequence ID" value="NZ_CP045702.1"/>
</dbReference>
<keyword evidence="5" id="KW-1185">Reference proteome</keyword>
<dbReference type="PANTHER" id="PTHR35526:SF3">
    <property type="entry name" value="ANTI-SIGMA-F FACTOR RSBW"/>
    <property type="match status" value="1"/>
</dbReference>
<name>A0A7G7BGI3_9ACTN</name>
<keyword evidence="1" id="KW-0418">Kinase</keyword>
<protein>
    <submittedName>
        <fullName evidence="4">ATP-binding protein</fullName>
    </submittedName>
</protein>
<dbReference type="CDD" id="cd16936">
    <property type="entry name" value="HATPase_RsbW-like"/>
    <property type="match status" value="1"/>
</dbReference>
<dbReference type="InterPro" id="IPR036890">
    <property type="entry name" value="HATPase_C_sf"/>
</dbReference>
<feature type="region of interest" description="Disordered" evidence="2">
    <location>
        <begin position="1"/>
        <end position="21"/>
    </location>
</feature>
<keyword evidence="1" id="KW-0723">Serine/threonine-protein kinase</keyword>
<sequence>MVPPLPAALKPSGRVDHTPEQHRLDLSASEWPTKAARSHIRTVLRGRADAATVDDMVLVVDELVANALRHTPGIGVLLLEVDQDRATVRVFDAGANCAAVAVKSAKKSDENGRGLGIVARLAEEWFAEPTTAGGKAVVAVFAIALQENSSR</sequence>
<dbReference type="KEGG" id="sfiy:F0344_07350"/>
<dbReference type="Proteomes" id="UP000515307">
    <property type="component" value="Chromosome"/>
</dbReference>
<proteinExistence type="predicted"/>
<feature type="domain" description="Histidine kinase/HSP90-like ATPase" evidence="3">
    <location>
        <begin position="34"/>
        <end position="138"/>
    </location>
</feature>
<dbReference type="GO" id="GO:0004674">
    <property type="term" value="F:protein serine/threonine kinase activity"/>
    <property type="evidence" value="ECO:0007669"/>
    <property type="project" value="UniProtKB-KW"/>
</dbReference>
<keyword evidence="4" id="KW-0067">ATP-binding</keyword>
<dbReference type="Gene3D" id="3.30.565.10">
    <property type="entry name" value="Histidine kinase-like ATPase, C-terminal domain"/>
    <property type="match status" value="1"/>
</dbReference>
<dbReference type="InterPro" id="IPR050267">
    <property type="entry name" value="Anti-sigma-factor_SerPK"/>
</dbReference>
<evidence type="ECO:0000313" key="4">
    <source>
        <dbReference type="EMBL" id="QNE74448.1"/>
    </source>
</evidence>
<accession>A0A7G7BGI3</accession>
<reference evidence="5" key="1">
    <citation type="submission" date="2019-10" db="EMBL/GenBank/DDBJ databases">
        <title>Antimicrobial potential of Antarctic Bacteria.</title>
        <authorList>
            <person name="Benaud N."/>
            <person name="Edwards R.J."/>
            <person name="Ferrari B.C."/>
        </authorList>
    </citation>
    <scope>NUCLEOTIDE SEQUENCE [LARGE SCALE GENOMIC DNA]</scope>
    <source>
        <strain evidence="5">NBSH44</strain>
    </source>
</reference>
<keyword evidence="4" id="KW-0547">Nucleotide-binding</keyword>
<dbReference type="EMBL" id="CP045702">
    <property type="protein sequence ID" value="QNE74448.1"/>
    <property type="molecule type" value="Genomic_DNA"/>
</dbReference>
<evidence type="ECO:0000259" key="3">
    <source>
        <dbReference type="Pfam" id="PF13581"/>
    </source>
</evidence>
<evidence type="ECO:0000256" key="2">
    <source>
        <dbReference type="SAM" id="MobiDB-lite"/>
    </source>
</evidence>
<keyword evidence="1" id="KW-0808">Transferase</keyword>
<dbReference type="InterPro" id="IPR003594">
    <property type="entry name" value="HATPase_dom"/>
</dbReference>
<evidence type="ECO:0000256" key="1">
    <source>
        <dbReference type="ARBA" id="ARBA00022527"/>
    </source>
</evidence>
<dbReference type="AlphaFoldDB" id="A0A7G7BGI3"/>
<dbReference type="SUPFAM" id="SSF55874">
    <property type="entry name" value="ATPase domain of HSP90 chaperone/DNA topoisomerase II/histidine kinase"/>
    <property type="match status" value="1"/>
</dbReference>
<dbReference type="GO" id="GO:0005524">
    <property type="term" value="F:ATP binding"/>
    <property type="evidence" value="ECO:0007669"/>
    <property type="project" value="UniProtKB-KW"/>
</dbReference>